<gene>
    <name evidence="1" type="ORF">HaLaN_15026</name>
</gene>
<organism evidence="1 2">
    <name type="scientific">Haematococcus lacustris</name>
    <name type="common">Green alga</name>
    <name type="synonym">Haematococcus pluvialis</name>
    <dbReference type="NCBI Taxonomy" id="44745"/>
    <lineage>
        <taxon>Eukaryota</taxon>
        <taxon>Viridiplantae</taxon>
        <taxon>Chlorophyta</taxon>
        <taxon>core chlorophytes</taxon>
        <taxon>Chlorophyceae</taxon>
        <taxon>CS clade</taxon>
        <taxon>Chlamydomonadales</taxon>
        <taxon>Haematococcaceae</taxon>
        <taxon>Haematococcus</taxon>
    </lineage>
</organism>
<feature type="non-terminal residue" evidence="1">
    <location>
        <position position="1"/>
    </location>
</feature>
<dbReference type="AlphaFoldDB" id="A0A699Z9H2"/>
<name>A0A699Z9H2_HAELA</name>
<evidence type="ECO:0000313" key="1">
    <source>
        <dbReference type="EMBL" id="GFH18255.1"/>
    </source>
</evidence>
<comment type="caution">
    <text evidence="1">The sequence shown here is derived from an EMBL/GenBank/DDBJ whole genome shotgun (WGS) entry which is preliminary data.</text>
</comment>
<dbReference type="Proteomes" id="UP000485058">
    <property type="component" value="Unassembled WGS sequence"/>
</dbReference>
<sequence length="81" mass="8945">MYTALKRDNEAADQVSEDVAAKRACRKVQSRGEALKRRRSSMNQFLYTVPYLPVAGQKVGAASSLPGMAVWQRLLSDAVQC</sequence>
<accession>A0A699Z9H2</accession>
<protein>
    <submittedName>
        <fullName evidence="1">Uncharacterized protein</fullName>
    </submittedName>
</protein>
<reference evidence="1 2" key="1">
    <citation type="submission" date="2020-02" db="EMBL/GenBank/DDBJ databases">
        <title>Draft genome sequence of Haematococcus lacustris strain NIES-144.</title>
        <authorList>
            <person name="Morimoto D."/>
            <person name="Nakagawa S."/>
            <person name="Yoshida T."/>
            <person name="Sawayama S."/>
        </authorList>
    </citation>
    <scope>NUCLEOTIDE SEQUENCE [LARGE SCALE GENOMIC DNA]</scope>
    <source>
        <strain evidence="1 2">NIES-144</strain>
    </source>
</reference>
<evidence type="ECO:0000313" key="2">
    <source>
        <dbReference type="Proteomes" id="UP000485058"/>
    </source>
</evidence>
<proteinExistence type="predicted"/>
<dbReference type="EMBL" id="BLLF01001272">
    <property type="protein sequence ID" value="GFH18255.1"/>
    <property type="molecule type" value="Genomic_DNA"/>
</dbReference>
<keyword evidence="2" id="KW-1185">Reference proteome</keyword>